<dbReference type="AlphaFoldDB" id="A0A4R4VYF8"/>
<gene>
    <name evidence="2" type="ORF">E1294_45515</name>
</gene>
<comment type="caution">
    <text evidence="2">The sequence shown here is derived from an EMBL/GenBank/DDBJ whole genome shotgun (WGS) entry which is preliminary data.</text>
</comment>
<feature type="region of interest" description="Disordered" evidence="1">
    <location>
        <begin position="1"/>
        <end position="20"/>
    </location>
</feature>
<organism evidence="2 3">
    <name type="scientific">Nonomuraea diastatica</name>
    <dbReference type="NCBI Taxonomy" id="1848329"/>
    <lineage>
        <taxon>Bacteria</taxon>
        <taxon>Bacillati</taxon>
        <taxon>Actinomycetota</taxon>
        <taxon>Actinomycetes</taxon>
        <taxon>Streptosporangiales</taxon>
        <taxon>Streptosporangiaceae</taxon>
        <taxon>Nonomuraea</taxon>
    </lineage>
</organism>
<sequence>MATMVAHSGEETGQVKVTVQPKVMPDDAEEFTRGLQLPQLDNPHITVEVTLSADSVAVRPQ</sequence>
<dbReference type="EMBL" id="SMKP01000222">
    <property type="protein sequence ID" value="TDD11168.1"/>
    <property type="molecule type" value="Genomic_DNA"/>
</dbReference>
<evidence type="ECO:0000256" key="1">
    <source>
        <dbReference type="SAM" id="MobiDB-lite"/>
    </source>
</evidence>
<protein>
    <submittedName>
        <fullName evidence="2">Uncharacterized protein</fullName>
    </submittedName>
</protein>
<evidence type="ECO:0000313" key="2">
    <source>
        <dbReference type="EMBL" id="TDD11168.1"/>
    </source>
</evidence>
<reference evidence="2 3" key="1">
    <citation type="submission" date="2019-03" db="EMBL/GenBank/DDBJ databases">
        <title>Draft genome sequences of novel Actinobacteria.</title>
        <authorList>
            <person name="Sahin N."/>
            <person name="Ay H."/>
            <person name="Saygin H."/>
        </authorList>
    </citation>
    <scope>NUCLEOTIDE SEQUENCE [LARGE SCALE GENOMIC DNA]</scope>
    <source>
        <strain evidence="2 3">KC712</strain>
    </source>
</reference>
<dbReference type="RefSeq" id="WP_132517956.1">
    <property type="nucleotide sequence ID" value="NZ_SMKP01000222.1"/>
</dbReference>
<dbReference type="Proteomes" id="UP000294543">
    <property type="component" value="Unassembled WGS sequence"/>
</dbReference>
<evidence type="ECO:0000313" key="3">
    <source>
        <dbReference type="Proteomes" id="UP000294543"/>
    </source>
</evidence>
<keyword evidence="3" id="KW-1185">Reference proteome</keyword>
<accession>A0A4R4VYF8</accession>
<proteinExistence type="predicted"/>
<name>A0A4R4VYF8_9ACTN</name>